<dbReference type="PANTHER" id="PTHR33121">
    <property type="entry name" value="CYCLIC DI-GMP PHOSPHODIESTERASE PDEF"/>
    <property type="match status" value="1"/>
</dbReference>
<dbReference type="PROSITE" id="PS50883">
    <property type="entry name" value="EAL"/>
    <property type="match status" value="1"/>
</dbReference>
<dbReference type="SUPFAM" id="SSF55073">
    <property type="entry name" value="Nucleotide cyclase"/>
    <property type="match status" value="1"/>
</dbReference>
<dbReference type="CDD" id="cd01948">
    <property type="entry name" value="EAL"/>
    <property type="match status" value="1"/>
</dbReference>
<dbReference type="InterPro" id="IPR001633">
    <property type="entry name" value="EAL_dom"/>
</dbReference>
<dbReference type="PANTHER" id="PTHR33121:SF19">
    <property type="entry name" value="CYCLIC DI-GMP PHOSPHODIESTERASE PA2567"/>
    <property type="match status" value="1"/>
</dbReference>
<gene>
    <name evidence="1" type="ORF">C0V82_00400</name>
</gene>
<dbReference type="Pfam" id="PF00990">
    <property type="entry name" value="GGDEF"/>
    <property type="match status" value="1"/>
</dbReference>
<reference evidence="1 2" key="1">
    <citation type="submission" date="2017-12" db="EMBL/GenBank/DDBJ databases">
        <title>Genomes of bacteria within cyanobacterial aggregates.</title>
        <authorList>
            <person name="Cai H."/>
        </authorList>
    </citation>
    <scope>NUCLEOTIDE SEQUENCE [LARGE SCALE GENOMIC DNA]</scope>
    <source>
        <strain evidence="1 2">TH16</strain>
    </source>
</reference>
<dbReference type="EMBL" id="CP025611">
    <property type="protein sequence ID" value="AUN28884.1"/>
    <property type="molecule type" value="Genomic_DNA"/>
</dbReference>
<evidence type="ECO:0000313" key="2">
    <source>
        <dbReference type="Proteomes" id="UP000234752"/>
    </source>
</evidence>
<name>A0A2K9N721_9PROT</name>
<dbReference type="InterPro" id="IPR029787">
    <property type="entry name" value="Nucleotide_cyclase"/>
</dbReference>
<dbReference type="Pfam" id="PF00563">
    <property type="entry name" value="EAL"/>
    <property type="match status" value="1"/>
</dbReference>
<accession>A0A2K9N721</accession>
<evidence type="ECO:0000313" key="1">
    <source>
        <dbReference type="EMBL" id="AUN28884.1"/>
    </source>
</evidence>
<dbReference type="InterPro" id="IPR050706">
    <property type="entry name" value="Cyclic-di-GMP_PDE-like"/>
</dbReference>
<dbReference type="SMART" id="SM00267">
    <property type="entry name" value="GGDEF"/>
    <property type="match status" value="1"/>
</dbReference>
<dbReference type="SUPFAM" id="SSF141868">
    <property type="entry name" value="EAL domain-like"/>
    <property type="match status" value="1"/>
</dbReference>
<organism evidence="1 2">
    <name type="scientific">Niveispirillum cyanobacteriorum</name>
    <dbReference type="NCBI Taxonomy" id="1612173"/>
    <lineage>
        <taxon>Bacteria</taxon>
        <taxon>Pseudomonadati</taxon>
        <taxon>Pseudomonadota</taxon>
        <taxon>Alphaproteobacteria</taxon>
        <taxon>Rhodospirillales</taxon>
        <taxon>Azospirillaceae</taxon>
        <taxon>Niveispirillum</taxon>
    </lineage>
</organism>
<dbReference type="KEGG" id="ncb:C0V82_00400"/>
<protein>
    <submittedName>
        <fullName evidence="1">Uncharacterized protein</fullName>
    </submittedName>
</protein>
<dbReference type="AlphaFoldDB" id="A0A2K9N721"/>
<dbReference type="GO" id="GO:0071111">
    <property type="term" value="F:cyclic-guanylate-specific phosphodiesterase activity"/>
    <property type="evidence" value="ECO:0007669"/>
    <property type="project" value="InterPro"/>
</dbReference>
<keyword evidence="2" id="KW-1185">Reference proteome</keyword>
<dbReference type="InterPro" id="IPR043128">
    <property type="entry name" value="Rev_trsase/Diguanyl_cyclase"/>
</dbReference>
<proteinExistence type="predicted"/>
<dbReference type="PROSITE" id="PS50887">
    <property type="entry name" value="GGDEF"/>
    <property type="match status" value="1"/>
</dbReference>
<sequence length="453" mass="50363">MDCKMMGRVQMQRVHYLRAGDDTVSAMAPQAPVALRDPLTGLLNKHGFIREGNRLLPMMVLAGEHPHVVFIELNNYEGIVSRMEYEEALELLNAMRRRLELAFGDDVLLARLDSERFVALLPDAGDSLEALNRTLETPVVISGHAYHLSITCGVASYPEAADDMHMLVVAARIARRDAANAGRSVSVFASDLRKRLARSRAIEDGLWASRAGAGISLLYQPKVEIHSGRVTGVEALMRWSHPELGAISPAEFIPVAERTRTINPLGEWLIRESLRQQADWRRDGMDLSMAINISPVQLLVEPSHASVLEILVDECARLDLDRRKVELEITEGMLTDERAMVQVRRLADAGFSIGIDDFGRDHSALSLLVESPANTLKIDKSFVDNVLRNPRQATIIRFITELAHDLGMRTVVEGIEHIRQLVAVAGAGCDYGQGYFYYRPMCAGRILDLRQAA</sequence>
<dbReference type="Gene3D" id="3.20.20.450">
    <property type="entry name" value="EAL domain"/>
    <property type="match status" value="1"/>
</dbReference>
<dbReference type="SMART" id="SM00052">
    <property type="entry name" value="EAL"/>
    <property type="match status" value="1"/>
</dbReference>
<dbReference type="Proteomes" id="UP000234752">
    <property type="component" value="Chromosome eg_1"/>
</dbReference>
<dbReference type="InterPro" id="IPR000160">
    <property type="entry name" value="GGDEF_dom"/>
</dbReference>
<dbReference type="InterPro" id="IPR035919">
    <property type="entry name" value="EAL_sf"/>
</dbReference>
<dbReference type="Gene3D" id="3.30.70.270">
    <property type="match status" value="1"/>
</dbReference>